<dbReference type="PROSITE" id="PS50157">
    <property type="entry name" value="ZINC_FINGER_C2H2_2"/>
    <property type="match status" value="3"/>
</dbReference>
<dbReference type="FunFam" id="3.30.160.60:FF:000358">
    <property type="entry name" value="zinc finger protein 24"/>
    <property type="match status" value="1"/>
</dbReference>
<evidence type="ECO:0000256" key="6">
    <source>
        <dbReference type="ARBA" id="ARBA00023015"/>
    </source>
</evidence>
<evidence type="ECO:0000256" key="5">
    <source>
        <dbReference type="ARBA" id="ARBA00022833"/>
    </source>
</evidence>
<dbReference type="Gene3D" id="3.30.160.60">
    <property type="entry name" value="Classic Zinc Finger"/>
    <property type="match status" value="4"/>
</dbReference>
<proteinExistence type="predicted"/>
<feature type="compositionally biased region" description="Polar residues" evidence="10">
    <location>
        <begin position="365"/>
        <end position="377"/>
    </location>
</feature>
<dbReference type="FunFam" id="3.30.160.60:FF:000520">
    <property type="entry name" value="zinc finger protein 629 isoform X2"/>
    <property type="match status" value="1"/>
</dbReference>
<keyword evidence="13" id="KW-1185">Reference proteome</keyword>
<evidence type="ECO:0000313" key="12">
    <source>
        <dbReference type="Ensembl" id="ENSJHYP00000024494.1"/>
    </source>
</evidence>
<dbReference type="GO" id="GO:0008270">
    <property type="term" value="F:zinc ion binding"/>
    <property type="evidence" value="ECO:0007669"/>
    <property type="project" value="UniProtKB-KW"/>
</dbReference>
<dbReference type="FunFam" id="3.30.160.60:FF:000003">
    <property type="entry name" value="Zinc finger protein 3 homolog"/>
    <property type="match status" value="1"/>
</dbReference>
<keyword evidence="7" id="KW-0804">Transcription</keyword>
<dbReference type="GO" id="GO:0043565">
    <property type="term" value="F:sequence-specific DNA binding"/>
    <property type="evidence" value="ECO:0007669"/>
    <property type="project" value="TreeGrafter"/>
</dbReference>
<evidence type="ECO:0000256" key="1">
    <source>
        <dbReference type="ARBA" id="ARBA00004123"/>
    </source>
</evidence>
<keyword evidence="8" id="KW-0539">Nucleus</keyword>
<protein>
    <recommendedName>
        <fullName evidence="11">C2H2-type domain-containing protein</fullName>
    </recommendedName>
</protein>
<keyword evidence="5" id="KW-0862">Zinc</keyword>
<evidence type="ECO:0000256" key="4">
    <source>
        <dbReference type="ARBA" id="ARBA00022771"/>
    </source>
</evidence>
<dbReference type="AlphaFoldDB" id="A0A8C5JYI6"/>
<evidence type="ECO:0000256" key="8">
    <source>
        <dbReference type="ARBA" id="ARBA00023242"/>
    </source>
</evidence>
<feature type="domain" description="C2H2-type" evidence="11">
    <location>
        <begin position="221"/>
        <end position="248"/>
    </location>
</feature>
<evidence type="ECO:0000256" key="9">
    <source>
        <dbReference type="PROSITE-ProRule" id="PRU00042"/>
    </source>
</evidence>
<name>A0A8C5JYI6_JUNHY</name>
<organism evidence="12 13">
    <name type="scientific">Junco hyemalis</name>
    <name type="common">Dark-eyed junco</name>
    <dbReference type="NCBI Taxonomy" id="40217"/>
    <lineage>
        <taxon>Eukaryota</taxon>
        <taxon>Metazoa</taxon>
        <taxon>Chordata</taxon>
        <taxon>Craniata</taxon>
        <taxon>Vertebrata</taxon>
        <taxon>Euteleostomi</taxon>
        <taxon>Archelosauria</taxon>
        <taxon>Archosauria</taxon>
        <taxon>Dinosauria</taxon>
        <taxon>Saurischia</taxon>
        <taxon>Theropoda</taxon>
        <taxon>Coelurosauria</taxon>
        <taxon>Aves</taxon>
        <taxon>Neognathae</taxon>
        <taxon>Neoaves</taxon>
        <taxon>Telluraves</taxon>
        <taxon>Australaves</taxon>
        <taxon>Passeriformes</taxon>
        <taxon>Passerellidae</taxon>
        <taxon>Junco</taxon>
    </lineage>
</organism>
<feature type="domain" description="C2H2-type" evidence="11">
    <location>
        <begin position="249"/>
        <end position="276"/>
    </location>
</feature>
<dbReference type="Proteomes" id="UP000694408">
    <property type="component" value="Unplaced"/>
</dbReference>
<evidence type="ECO:0000256" key="7">
    <source>
        <dbReference type="ARBA" id="ARBA00023163"/>
    </source>
</evidence>
<keyword evidence="4 9" id="KW-0863">Zinc-finger</keyword>
<dbReference type="PANTHER" id="PTHR24408:SF34">
    <property type="entry name" value="ZINC FINGER PROTEIN 672-RELATED"/>
    <property type="match status" value="1"/>
</dbReference>
<dbReference type="InterPro" id="IPR013087">
    <property type="entry name" value="Znf_C2H2_type"/>
</dbReference>
<keyword evidence="2" id="KW-0479">Metal-binding</keyword>
<comment type="subcellular location">
    <subcellularLocation>
        <location evidence="1">Nucleus</location>
    </subcellularLocation>
</comment>
<evidence type="ECO:0000259" key="11">
    <source>
        <dbReference type="PROSITE" id="PS50157"/>
    </source>
</evidence>
<reference evidence="12" key="2">
    <citation type="submission" date="2025-09" db="UniProtKB">
        <authorList>
            <consortium name="Ensembl"/>
        </authorList>
    </citation>
    <scope>IDENTIFICATION</scope>
</reference>
<feature type="domain" description="C2H2-type" evidence="11">
    <location>
        <begin position="136"/>
        <end position="167"/>
    </location>
</feature>
<dbReference type="SUPFAM" id="SSF57667">
    <property type="entry name" value="beta-beta-alpha zinc fingers"/>
    <property type="match status" value="3"/>
</dbReference>
<evidence type="ECO:0000256" key="3">
    <source>
        <dbReference type="ARBA" id="ARBA00022737"/>
    </source>
</evidence>
<accession>A0A8C5JYI6</accession>
<keyword evidence="6" id="KW-0805">Transcription regulation</keyword>
<dbReference type="GO" id="GO:0005634">
    <property type="term" value="C:nucleus"/>
    <property type="evidence" value="ECO:0007669"/>
    <property type="project" value="UniProtKB-SubCell"/>
</dbReference>
<evidence type="ECO:0000256" key="10">
    <source>
        <dbReference type="SAM" id="MobiDB-lite"/>
    </source>
</evidence>
<feature type="region of interest" description="Disordered" evidence="10">
    <location>
        <begin position="365"/>
        <end position="387"/>
    </location>
</feature>
<dbReference type="PANTHER" id="PTHR24408">
    <property type="entry name" value="ZINC FINGER PROTEIN"/>
    <property type="match status" value="1"/>
</dbReference>
<feature type="region of interest" description="Disordered" evidence="10">
    <location>
        <begin position="321"/>
        <end position="341"/>
    </location>
</feature>
<keyword evidence="3" id="KW-0677">Repeat</keyword>
<dbReference type="Ensembl" id="ENSJHYT00000029522.1">
    <property type="protein sequence ID" value="ENSJHYP00000024494.1"/>
    <property type="gene ID" value="ENSJHYG00000018388.1"/>
</dbReference>
<reference evidence="12" key="1">
    <citation type="submission" date="2025-08" db="UniProtKB">
        <authorList>
            <consortium name="Ensembl"/>
        </authorList>
    </citation>
    <scope>IDENTIFICATION</scope>
</reference>
<evidence type="ECO:0000256" key="2">
    <source>
        <dbReference type="ARBA" id="ARBA00022723"/>
    </source>
</evidence>
<dbReference type="GO" id="GO:0000981">
    <property type="term" value="F:DNA-binding transcription factor activity, RNA polymerase II-specific"/>
    <property type="evidence" value="ECO:0007669"/>
    <property type="project" value="TreeGrafter"/>
</dbReference>
<sequence>MFLPLFVLLPPSPCLIAHFSNFSFSFFHPLSLPSLCSFLSFFLPSFPRQLAVDGDGRGQIPTAEPCGRGRFEQLHGSGIQQGGKPWRSHMRRGCMQTQPRSSEEERPSLYWEGGQSFGQSSELGLQQRLHDREKPYKCLDCGKSFSWSSHLIHPSMLRTSLHTVEWPFKYPDCGKSFVHSPTWSSTGTSTLTSHQASGGTHQGEALRLITHQHLHMGEKPCKCLECGKSFSWSSSLITHQRPSTWEQPYSCGKCRKGFSWSSCLICYQRIHTGEPPSVGNVGRVSLMSPALSPSSACTLGNGPTSVRNVGKDESLTRKSHRYVSPNLHPTNPNPNPTHPRYEDSLSKPYFLHPIPPLPNPIPLFQTPSHFSQSTSHSTPNPIPTLPIHIPPLPIPSHPSWGY</sequence>
<evidence type="ECO:0000313" key="13">
    <source>
        <dbReference type="Proteomes" id="UP000694408"/>
    </source>
</evidence>
<dbReference type="InterPro" id="IPR036236">
    <property type="entry name" value="Znf_C2H2_sf"/>
</dbReference>